<name>A0A9W6UIQ7_9ACTN</name>
<keyword evidence="2" id="KW-1185">Reference proteome</keyword>
<accession>A0A9W6UIQ7</accession>
<organism evidence="1 2">
    <name type="scientific">Nocardiopsis ansamitocini</name>
    <dbReference type="NCBI Taxonomy" id="1670832"/>
    <lineage>
        <taxon>Bacteria</taxon>
        <taxon>Bacillati</taxon>
        <taxon>Actinomycetota</taxon>
        <taxon>Actinomycetes</taxon>
        <taxon>Streptosporangiales</taxon>
        <taxon>Nocardiopsidaceae</taxon>
        <taxon>Nocardiopsis</taxon>
    </lineage>
</organism>
<sequence>MFVERMRAFLRWVGDRREVSRDQVGTAAGVREYVPLSIGAWVEDDDVATEPPECEMGDAAPLLAFALEARVLEMVVDRNERRPGGGHRQHGWVIPGPEYVRMPRDAARLWRMAVERLPLLWRQRDVRIYHRVAQPLVEHLLSLLTESGENGVAVSEFVEASGREGLPRSSVEVAVSLLGSLNLVRHDYDLDVGERCALTPLGRHATTLLLPASS</sequence>
<comment type="caution">
    <text evidence="1">The sequence shown here is derived from an EMBL/GenBank/DDBJ whole genome shotgun (WGS) entry which is preliminary data.</text>
</comment>
<dbReference type="EMBL" id="BSQG01000003">
    <property type="protein sequence ID" value="GLU47688.1"/>
    <property type="molecule type" value="Genomic_DNA"/>
</dbReference>
<evidence type="ECO:0000313" key="2">
    <source>
        <dbReference type="Proteomes" id="UP001165092"/>
    </source>
</evidence>
<dbReference type="AlphaFoldDB" id="A0A9W6UIQ7"/>
<proteinExistence type="predicted"/>
<dbReference type="Proteomes" id="UP001165092">
    <property type="component" value="Unassembled WGS sequence"/>
</dbReference>
<gene>
    <name evidence="1" type="ORF">Nans01_20390</name>
</gene>
<reference evidence="1" key="1">
    <citation type="submission" date="2023-02" db="EMBL/GenBank/DDBJ databases">
        <title>Nocardiopsis ansamitocini NBRC 112285.</title>
        <authorList>
            <person name="Ichikawa N."/>
            <person name="Sato H."/>
            <person name="Tonouchi N."/>
        </authorList>
    </citation>
    <scope>NUCLEOTIDE SEQUENCE</scope>
    <source>
        <strain evidence="1">NBRC 112285</strain>
    </source>
</reference>
<protein>
    <submittedName>
        <fullName evidence="1">Uncharacterized protein</fullName>
    </submittedName>
</protein>
<evidence type="ECO:0000313" key="1">
    <source>
        <dbReference type="EMBL" id="GLU47688.1"/>
    </source>
</evidence>